<sequence>MCPTVFEANVPELAYRDAQSPEEAHQRIRRAREQSPIAMGSLGPEILSYDLVRTVLFDSRFCVAKGLFLAAQGITSGRLWDRFRNTLMSLDGTEHHRLRRLAGPAFGPRSAARLETTITEVITSLLDPLTTIGGCDVVDDIARRYPSPVIGALLGAPAQDWRLFSDWADDIFQMFTWNAAAKQDVIMKAYDELDAYIVDMVARRRDNLGDDFMSDLIRAGDSGDKLTHDELCRLVSALLIAGTDTTRNQLAAAVQVLCDHPKQWALLGEHPELAPNAVAELVRHTSAIIFVVRQAVEEVELAGVVIPAGTQVVINFAAANRDPDVYDDPERLDITREVPVPALAFGAGIHNCLGAHLARAELTQALTVMTRRMRNPRRTGPAPWKPFAPVTGPATLPIEFDIEAA</sequence>
<dbReference type="AlphaFoldDB" id="A0A7Z7NAS1"/>
<keyword evidence="7 8" id="KW-0503">Monooxygenase</keyword>
<evidence type="ECO:0000256" key="1">
    <source>
        <dbReference type="ARBA" id="ARBA00001971"/>
    </source>
</evidence>
<proteinExistence type="inferred from homology"/>
<dbReference type="GO" id="GO:0016705">
    <property type="term" value="F:oxidoreductase activity, acting on paired donors, with incorporation or reduction of molecular oxygen"/>
    <property type="evidence" value="ECO:0007669"/>
    <property type="project" value="InterPro"/>
</dbReference>
<dbReference type="GO" id="GO:0004497">
    <property type="term" value="F:monooxygenase activity"/>
    <property type="evidence" value="ECO:0007669"/>
    <property type="project" value="UniProtKB-KW"/>
</dbReference>
<dbReference type="PRINTS" id="PR00359">
    <property type="entry name" value="BP450"/>
</dbReference>
<organism evidence="9 10">
    <name type="scientific">Mycobacterium simulans</name>
    <dbReference type="NCBI Taxonomy" id="627089"/>
    <lineage>
        <taxon>Bacteria</taxon>
        <taxon>Bacillati</taxon>
        <taxon>Actinomycetota</taxon>
        <taxon>Actinomycetes</taxon>
        <taxon>Mycobacteriales</taxon>
        <taxon>Mycobacteriaceae</taxon>
        <taxon>Mycobacterium</taxon>
    </lineage>
</organism>
<evidence type="ECO:0000256" key="5">
    <source>
        <dbReference type="ARBA" id="ARBA00023002"/>
    </source>
</evidence>
<name>A0A7Z7NAS1_9MYCO</name>
<evidence type="ECO:0000256" key="4">
    <source>
        <dbReference type="ARBA" id="ARBA00022723"/>
    </source>
</evidence>
<comment type="caution">
    <text evidence="9">The sequence shown here is derived from an EMBL/GenBank/DDBJ whole genome shotgun (WGS) entry which is preliminary data.</text>
</comment>
<dbReference type="PANTHER" id="PTHR46696:SF6">
    <property type="entry name" value="P450, PUTATIVE (EUROFUNG)-RELATED"/>
    <property type="match status" value="1"/>
</dbReference>
<dbReference type="RefSeq" id="WP_186243071.1">
    <property type="nucleotide sequence ID" value="NZ_OCTY01000002.1"/>
</dbReference>
<dbReference type="PANTHER" id="PTHR46696">
    <property type="entry name" value="P450, PUTATIVE (EUROFUNG)-RELATED"/>
    <property type="match status" value="1"/>
</dbReference>
<evidence type="ECO:0000256" key="3">
    <source>
        <dbReference type="ARBA" id="ARBA00022617"/>
    </source>
</evidence>
<dbReference type="GO" id="GO:0005506">
    <property type="term" value="F:iron ion binding"/>
    <property type="evidence" value="ECO:0007669"/>
    <property type="project" value="InterPro"/>
</dbReference>
<dbReference type="InterPro" id="IPR017972">
    <property type="entry name" value="Cyt_P450_CS"/>
</dbReference>
<evidence type="ECO:0000313" key="9">
    <source>
        <dbReference type="EMBL" id="SOJ55163.1"/>
    </source>
</evidence>
<dbReference type="Pfam" id="PF00067">
    <property type="entry name" value="p450"/>
    <property type="match status" value="1"/>
</dbReference>
<dbReference type="InterPro" id="IPR001128">
    <property type="entry name" value="Cyt_P450"/>
</dbReference>
<dbReference type="Proteomes" id="UP000554965">
    <property type="component" value="Unassembled WGS sequence"/>
</dbReference>
<gene>
    <name evidence="9" type="primary">mycG_3</name>
    <name evidence="9" type="ORF">MSIMFB_02651</name>
</gene>
<protein>
    <submittedName>
        <fullName evidence="9">Mycinamicin IV hydroxylase/epoxidase</fullName>
        <ecNumber evidence="9">1.14.-.-</ecNumber>
    </submittedName>
</protein>
<accession>A0A7Z7NAS1</accession>
<evidence type="ECO:0000256" key="2">
    <source>
        <dbReference type="ARBA" id="ARBA00010617"/>
    </source>
</evidence>
<keyword evidence="10" id="KW-1185">Reference proteome</keyword>
<dbReference type="FunFam" id="1.10.630.10:FF:000018">
    <property type="entry name" value="Cytochrome P450 monooxygenase"/>
    <property type="match status" value="1"/>
</dbReference>
<dbReference type="InterPro" id="IPR002397">
    <property type="entry name" value="Cyt_P450_B"/>
</dbReference>
<reference evidence="9 10" key="1">
    <citation type="submission" date="2017-10" db="EMBL/GenBank/DDBJ databases">
        <authorList>
            <consortium name="Urmite Genomes"/>
        </authorList>
    </citation>
    <scope>NUCLEOTIDE SEQUENCE [LARGE SCALE GENOMIC DNA]</scope>
    <source>
        <strain evidence="9 10">FB-527</strain>
    </source>
</reference>
<evidence type="ECO:0000313" key="10">
    <source>
        <dbReference type="Proteomes" id="UP000554965"/>
    </source>
</evidence>
<dbReference type="InterPro" id="IPR036396">
    <property type="entry name" value="Cyt_P450_sf"/>
</dbReference>
<dbReference type="Gene3D" id="1.10.630.10">
    <property type="entry name" value="Cytochrome P450"/>
    <property type="match status" value="1"/>
</dbReference>
<keyword evidence="3 8" id="KW-0349">Heme</keyword>
<comment type="similarity">
    <text evidence="2 8">Belongs to the cytochrome P450 family.</text>
</comment>
<dbReference type="EC" id="1.14.-.-" evidence="9"/>
<evidence type="ECO:0000256" key="6">
    <source>
        <dbReference type="ARBA" id="ARBA00023004"/>
    </source>
</evidence>
<dbReference type="SUPFAM" id="SSF48264">
    <property type="entry name" value="Cytochrome P450"/>
    <property type="match status" value="1"/>
</dbReference>
<dbReference type="EMBL" id="OCTY01000002">
    <property type="protein sequence ID" value="SOJ55163.1"/>
    <property type="molecule type" value="Genomic_DNA"/>
</dbReference>
<evidence type="ECO:0000256" key="7">
    <source>
        <dbReference type="ARBA" id="ARBA00023033"/>
    </source>
</evidence>
<comment type="cofactor">
    <cofactor evidence="1">
        <name>heme</name>
        <dbReference type="ChEBI" id="CHEBI:30413"/>
    </cofactor>
</comment>
<keyword evidence="4 8" id="KW-0479">Metal-binding</keyword>
<keyword evidence="6 8" id="KW-0408">Iron</keyword>
<dbReference type="PROSITE" id="PS00086">
    <property type="entry name" value="CYTOCHROME_P450"/>
    <property type="match status" value="1"/>
</dbReference>
<dbReference type="GO" id="GO:0020037">
    <property type="term" value="F:heme binding"/>
    <property type="evidence" value="ECO:0007669"/>
    <property type="project" value="InterPro"/>
</dbReference>
<keyword evidence="5 8" id="KW-0560">Oxidoreductase</keyword>
<evidence type="ECO:0000256" key="8">
    <source>
        <dbReference type="RuleBase" id="RU000461"/>
    </source>
</evidence>